<feature type="non-terminal residue" evidence="2">
    <location>
        <position position="1"/>
    </location>
</feature>
<gene>
    <name evidence="2" type="ORF">KUDE01_012038</name>
</gene>
<keyword evidence="3" id="KW-1185">Reference proteome</keyword>
<dbReference type="EMBL" id="JASDAP010000004">
    <property type="protein sequence ID" value="KAK1904857.1"/>
    <property type="molecule type" value="Genomic_DNA"/>
</dbReference>
<dbReference type="Pfam" id="PF05110">
    <property type="entry name" value="AF-4"/>
    <property type="match status" value="2"/>
</dbReference>
<evidence type="ECO:0000313" key="3">
    <source>
        <dbReference type="Proteomes" id="UP001228049"/>
    </source>
</evidence>
<evidence type="ECO:0000256" key="1">
    <source>
        <dbReference type="SAM" id="MobiDB-lite"/>
    </source>
</evidence>
<comment type="caution">
    <text evidence="2">The sequence shown here is derived from an EMBL/GenBank/DDBJ whole genome shotgun (WGS) entry which is preliminary data.</text>
</comment>
<dbReference type="GO" id="GO:0016607">
    <property type="term" value="C:nuclear speck"/>
    <property type="evidence" value="ECO:0007669"/>
    <property type="project" value="TreeGrafter"/>
</dbReference>
<accession>A0AAD9CMM3</accession>
<feature type="region of interest" description="Disordered" evidence="1">
    <location>
        <begin position="146"/>
        <end position="245"/>
    </location>
</feature>
<dbReference type="PANTHER" id="PTHR10528:SF18">
    <property type="entry name" value="AF4_FMR2 FAMILY MEMBER 2"/>
    <property type="match status" value="1"/>
</dbReference>
<dbReference type="InterPro" id="IPR007797">
    <property type="entry name" value="AF4/FMR2"/>
</dbReference>
<dbReference type="GO" id="GO:0043484">
    <property type="term" value="P:regulation of RNA splicing"/>
    <property type="evidence" value="ECO:0007669"/>
    <property type="project" value="TreeGrafter"/>
</dbReference>
<organism evidence="2 3">
    <name type="scientific">Dissostichus eleginoides</name>
    <name type="common">Patagonian toothfish</name>
    <name type="synonym">Dissostichus amissus</name>
    <dbReference type="NCBI Taxonomy" id="100907"/>
    <lineage>
        <taxon>Eukaryota</taxon>
        <taxon>Metazoa</taxon>
        <taxon>Chordata</taxon>
        <taxon>Craniata</taxon>
        <taxon>Vertebrata</taxon>
        <taxon>Euteleostomi</taxon>
        <taxon>Actinopterygii</taxon>
        <taxon>Neopterygii</taxon>
        <taxon>Teleostei</taxon>
        <taxon>Neoteleostei</taxon>
        <taxon>Acanthomorphata</taxon>
        <taxon>Eupercaria</taxon>
        <taxon>Perciformes</taxon>
        <taxon>Notothenioidei</taxon>
        <taxon>Nototheniidae</taxon>
        <taxon>Dissostichus</taxon>
    </lineage>
</organism>
<feature type="compositionally biased region" description="Low complexity" evidence="1">
    <location>
        <begin position="157"/>
        <end position="172"/>
    </location>
</feature>
<name>A0AAD9CMM3_DISEL</name>
<dbReference type="AlphaFoldDB" id="A0AAD9CMM3"/>
<protein>
    <submittedName>
        <fullName evidence="2">AF4/FMR2 family member 2</fullName>
    </submittedName>
</protein>
<evidence type="ECO:0000313" key="2">
    <source>
        <dbReference type="EMBL" id="KAK1904857.1"/>
    </source>
</evidence>
<reference evidence="2" key="1">
    <citation type="submission" date="2023-04" db="EMBL/GenBank/DDBJ databases">
        <title>Chromosome-level genome of Chaenocephalus aceratus.</title>
        <authorList>
            <person name="Park H."/>
        </authorList>
    </citation>
    <scope>NUCLEOTIDE SEQUENCE</scope>
    <source>
        <strain evidence="2">DE</strain>
        <tissue evidence="2">Muscle</tissue>
    </source>
</reference>
<proteinExistence type="predicted"/>
<dbReference type="GO" id="GO:0002151">
    <property type="term" value="F:G-quadruplex RNA binding"/>
    <property type="evidence" value="ECO:0007669"/>
    <property type="project" value="TreeGrafter"/>
</dbReference>
<dbReference type="Proteomes" id="UP001228049">
    <property type="component" value="Unassembled WGS sequence"/>
</dbReference>
<sequence>MAWLSAVRFDGGVGLHGKSITIPVVLDAHIAYPPGSESTGGPQETLKRSLDYCVMREEHNRLCTPAVIYLNANHLESDRSALKRREWERRNQEVQQDEDLFSTGFNLFGEPYKTNKGDALANRVQNTLGSYEEMKDLLTSHSNQSHLVGIPKGSNNPQTPTTSTTERPTMEPQLFNENSKKSRSSMDWSKHGPSTQGAGLVLGLAQKGQGQPLPDGGNFRSSTMDGGHFKSSTNTENDGHFKSSPFENVTGSHLSTCSSPLASTSVLTTPTPGLTTPTSGLTTPTFPPGSLSGKPIAIQQKPTAYVRPMDGQDQAPSDSPQLKPSLVATEDFNNGQAYGANSGNAKNKLPKLSLGHTGEAACQLTTETYTGTHTRRHPSLYPCPCIYTGG</sequence>
<dbReference type="PANTHER" id="PTHR10528">
    <property type="entry name" value="AF4/FMR2 FAMILY MEMBER"/>
    <property type="match status" value="1"/>
</dbReference>
<dbReference type="Gene3D" id="6.10.250.2670">
    <property type="match status" value="1"/>
</dbReference>
<feature type="compositionally biased region" description="Polar residues" evidence="1">
    <location>
        <begin position="219"/>
        <end position="236"/>
    </location>
</feature>